<dbReference type="EMBL" id="CP025958">
    <property type="protein sequence ID" value="AWM35624.1"/>
    <property type="molecule type" value="Genomic_DNA"/>
</dbReference>
<dbReference type="OrthoDB" id="264980at2"/>
<feature type="transmembrane region" description="Helical" evidence="1">
    <location>
        <begin position="250"/>
        <end position="273"/>
    </location>
</feature>
<evidence type="ECO:0000256" key="1">
    <source>
        <dbReference type="SAM" id="Phobius"/>
    </source>
</evidence>
<evidence type="ECO:0000313" key="2">
    <source>
        <dbReference type="EMBL" id="AWM35624.1"/>
    </source>
</evidence>
<feature type="transmembrane region" description="Helical" evidence="1">
    <location>
        <begin position="294"/>
        <end position="314"/>
    </location>
</feature>
<feature type="transmembrane region" description="Helical" evidence="1">
    <location>
        <begin position="326"/>
        <end position="343"/>
    </location>
</feature>
<accession>A0A2Z3H1X7</accession>
<name>A0A2Z3H1X7_9BACT</name>
<dbReference type="AlphaFoldDB" id="A0A2Z3H1X7"/>
<feature type="transmembrane region" description="Helical" evidence="1">
    <location>
        <begin position="74"/>
        <end position="98"/>
    </location>
</feature>
<organism evidence="2 3">
    <name type="scientific">Gemmata obscuriglobus</name>
    <dbReference type="NCBI Taxonomy" id="114"/>
    <lineage>
        <taxon>Bacteria</taxon>
        <taxon>Pseudomonadati</taxon>
        <taxon>Planctomycetota</taxon>
        <taxon>Planctomycetia</taxon>
        <taxon>Gemmatales</taxon>
        <taxon>Gemmataceae</taxon>
        <taxon>Gemmata</taxon>
    </lineage>
</organism>
<keyword evidence="1" id="KW-0472">Membrane</keyword>
<gene>
    <name evidence="2" type="ORF">C1280_00350</name>
</gene>
<feature type="transmembrane region" description="Helical" evidence="1">
    <location>
        <begin position="140"/>
        <end position="168"/>
    </location>
</feature>
<protein>
    <submittedName>
        <fullName evidence="2">Uncharacterized protein</fullName>
    </submittedName>
</protein>
<dbReference type="KEGG" id="gog:C1280_00350"/>
<keyword evidence="3" id="KW-1185">Reference proteome</keyword>
<feature type="transmembrane region" description="Helical" evidence="1">
    <location>
        <begin position="110"/>
        <end position="128"/>
    </location>
</feature>
<keyword evidence="1" id="KW-0812">Transmembrane</keyword>
<reference evidence="2 3" key="1">
    <citation type="submission" date="2018-01" db="EMBL/GenBank/DDBJ databases">
        <title>G. obscuriglobus.</title>
        <authorList>
            <person name="Franke J."/>
            <person name="Blomberg W."/>
            <person name="Selmecki A."/>
        </authorList>
    </citation>
    <scope>NUCLEOTIDE SEQUENCE [LARGE SCALE GENOMIC DNA]</scope>
    <source>
        <strain evidence="2 3">DSM 5831</strain>
    </source>
</reference>
<feature type="transmembrane region" description="Helical" evidence="1">
    <location>
        <begin position="189"/>
        <end position="208"/>
    </location>
</feature>
<proteinExistence type="predicted"/>
<dbReference type="Proteomes" id="UP000245802">
    <property type="component" value="Chromosome"/>
</dbReference>
<feature type="transmembrane region" description="Helical" evidence="1">
    <location>
        <begin position="21"/>
        <end position="54"/>
    </location>
</feature>
<dbReference type="RefSeq" id="WP_010036279.1">
    <property type="nucleotide sequence ID" value="NZ_CP025958.1"/>
</dbReference>
<evidence type="ECO:0000313" key="3">
    <source>
        <dbReference type="Proteomes" id="UP000245802"/>
    </source>
</evidence>
<keyword evidence="1" id="KW-1133">Transmembrane helix</keyword>
<sequence length="346" mass="37768">MSVSAPASLHAGARRTSGLAFAGGFVALAAGAAALSGALPVGFALATVFLFAGPHNWFEARYALGRLPARAGKLWGFFAVSVCGIVGLTTGYAALPFLVSPADLVSGPELYAVWCSAFLFWVAFLVWMRSRTNPRFDGGWVWPLAFFLCAGAWLSPFALPIALVYLHPLMALWLLDRELARSRPHWRKAFRVAALCVPLFLVALWWWLKDAPGLPGTDQVTLAFAPTALRADTLADHSGAWALPDVSPHFLVAAHTFLEMVHYGVWVLLIPLIGLRSRPWELKAIPAARRSPTWARGVAAVLLFGLSAVVALWVCFGIDYETTRRVYFTVAMLHVLAEVPFLLRMI</sequence>